<comment type="pathway">
    <text evidence="1">Amino-acid biosynthesis; L-tryptophan biosynthesis; L-tryptophan from chorismate: step 3/5.</text>
</comment>
<dbReference type="InterPro" id="IPR013785">
    <property type="entry name" value="Aldolase_TIM"/>
</dbReference>
<dbReference type="GO" id="GO:0000162">
    <property type="term" value="P:L-tryptophan biosynthetic process"/>
    <property type="evidence" value="ECO:0007669"/>
    <property type="project" value="UniProtKB-KW"/>
</dbReference>
<evidence type="ECO:0000256" key="1">
    <source>
        <dbReference type="ARBA" id="ARBA00004664"/>
    </source>
</evidence>
<dbReference type="InterPro" id="IPR044643">
    <property type="entry name" value="TrpF_fam"/>
</dbReference>
<dbReference type="HAMAP" id="MF_00135">
    <property type="entry name" value="PRAI"/>
    <property type="match status" value="1"/>
</dbReference>
<dbReference type="Pfam" id="PF00697">
    <property type="entry name" value="PRAI"/>
    <property type="match status" value="1"/>
</dbReference>
<feature type="domain" description="N-(5'phosphoribosyl) anthranilate isomerase (PRAI)" evidence="8">
    <location>
        <begin position="64"/>
        <end position="262"/>
    </location>
</feature>
<evidence type="ECO:0000259" key="8">
    <source>
        <dbReference type="Pfam" id="PF00697"/>
    </source>
</evidence>
<proteinExistence type="inferred from homology"/>
<reference evidence="9" key="2">
    <citation type="submission" date="2023-04" db="EMBL/GenBank/DDBJ databases">
        <authorList>
            <person name="Bruccoleri R.E."/>
            <person name="Oakeley E.J."/>
            <person name="Faust A.-M."/>
            <person name="Dessus-Babus S."/>
            <person name="Altorfer M."/>
            <person name="Burckhardt D."/>
            <person name="Oertli M."/>
            <person name="Naumann U."/>
            <person name="Petersen F."/>
            <person name="Wong J."/>
        </authorList>
    </citation>
    <scope>NUCLEOTIDE SEQUENCE</scope>
    <source>
        <strain evidence="9">GSM-AAB239-AS_SAM_17_03QT</strain>
        <tissue evidence="9">Leaf</tissue>
    </source>
</reference>
<dbReference type="Gene3D" id="3.20.20.70">
    <property type="entry name" value="Aldolase class I"/>
    <property type="match status" value="1"/>
</dbReference>
<accession>A0AAX6E2D0</accession>
<evidence type="ECO:0000256" key="4">
    <source>
        <dbReference type="ARBA" id="ARBA00022605"/>
    </source>
</evidence>
<dbReference type="EMBL" id="JANAVB010040418">
    <property type="protein sequence ID" value="KAJ6798095.1"/>
    <property type="molecule type" value="Genomic_DNA"/>
</dbReference>
<reference evidence="9" key="1">
    <citation type="journal article" date="2023" name="GigaByte">
        <title>Genome assembly of the bearded iris, Iris pallida Lam.</title>
        <authorList>
            <person name="Bruccoleri R.E."/>
            <person name="Oakeley E.J."/>
            <person name="Faust A.M.E."/>
            <person name="Altorfer M."/>
            <person name="Dessus-Babus S."/>
            <person name="Burckhardt D."/>
            <person name="Oertli M."/>
            <person name="Naumann U."/>
            <person name="Petersen F."/>
            <person name="Wong J."/>
        </authorList>
    </citation>
    <scope>NUCLEOTIDE SEQUENCE</scope>
    <source>
        <strain evidence="9">GSM-AAB239-AS_SAM_17_03QT</strain>
    </source>
</reference>
<dbReference type="InterPro" id="IPR011060">
    <property type="entry name" value="RibuloseP-bd_barrel"/>
</dbReference>
<evidence type="ECO:0000256" key="3">
    <source>
        <dbReference type="ARBA" id="ARBA00012572"/>
    </source>
</evidence>
<keyword evidence="7 9" id="KW-0413">Isomerase</keyword>
<dbReference type="PANTHER" id="PTHR42894">
    <property type="entry name" value="N-(5'-PHOSPHORIBOSYL)ANTHRANILATE ISOMERASE"/>
    <property type="match status" value="1"/>
</dbReference>
<comment type="caution">
    <text evidence="9">The sequence shown here is derived from an EMBL/GenBank/DDBJ whole genome shotgun (WGS) entry which is preliminary data.</text>
</comment>
<comment type="similarity">
    <text evidence="2">Belongs to the TrpF family.</text>
</comment>
<dbReference type="CDD" id="cd00405">
    <property type="entry name" value="PRAI"/>
    <property type="match status" value="1"/>
</dbReference>
<dbReference type="SUPFAM" id="SSF51366">
    <property type="entry name" value="Ribulose-phoshate binding barrel"/>
    <property type="match status" value="1"/>
</dbReference>
<keyword evidence="4" id="KW-0028">Amino-acid biosynthesis</keyword>
<name>A0AAX6E2D0_IRIPA</name>
<keyword evidence="5" id="KW-0822">Tryptophan biosynthesis</keyword>
<evidence type="ECO:0000256" key="6">
    <source>
        <dbReference type="ARBA" id="ARBA00023141"/>
    </source>
</evidence>
<evidence type="ECO:0000256" key="7">
    <source>
        <dbReference type="ARBA" id="ARBA00023235"/>
    </source>
</evidence>
<evidence type="ECO:0000313" key="10">
    <source>
        <dbReference type="Proteomes" id="UP001140949"/>
    </source>
</evidence>
<evidence type="ECO:0000313" key="9">
    <source>
        <dbReference type="EMBL" id="KAJ6798095.1"/>
    </source>
</evidence>
<dbReference type="AlphaFoldDB" id="A0AAX6E2D0"/>
<organism evidence="9 10">
    <name type="scientific">Iris pallida</name>
    <name type="common">Sweet iris</name>
    <dbReference type="NCBI Taxonomy" id="29817"/>
    <lineage>
        <taxon>Eukaryota</taxon>
        <taxon>Viridiplantae</taxon>
        <taxon>Streptophyta</taxon>
        <taxon>Embryophyta</taxon>
        <taxon>Tracheophyta</taxon>
        <taxon>Spermatophyta</taxon>
        <taxon>Magnoliopsida</taxon>
        <taxon>Liliopsida</taxon>
        <taxon>Asparagales</taxon>
        <taxon>Iridaceae</taxon>
        <taxon>Iridoideae</taxon>
        <taxon>Irideae</taxon>
        <taxon>Iris</taxon>
    </lineage>
</organism>
<gene>
    <name evidence="9" type="ORF">M6B38_213265</name>
</gene>
<sequence length="270" mass="28948">MVMACISTPTPKLTQGLTNVTSDFHIGRVRSSPRSLCLRTIRASIISQYVQSCEKDSKRTHPKVKMCGITSAKDAEWAAQAGADLIGMILWPNSKRSISLSVAKEISKVARSYGAEPVGVFVDDDASTILRAVDASGLEFVQLHGDGSRAALSDLLQLNRIIYVLHADENGKLLNHAPDEGSLVDWLLVDSAKGGSGKGFNWQRFKVPAITSRHGWLLAGGLHPDNVCEAVATLKPNGVDVSSGICTSDGIAKDPVRISSFMSKVNSISY</sequence>
<dbReference type="InterPro" id="IPR001240">
    <property type="entry name" value="PRAI_dom"/>
</dbReference>
<dbReference type="PANTHER" id="PTHR42894:SF1">
    <property type="entry name" value="N-(5'-PHOSPHORIBOSYL)ANTHRANILATE ISOMERASE"/>
    <property type="match status" value="1"/>
</dbReference>
<dbReference type="FunFam" id="3.20.20.70:FF:000075">
    <property type="entry name" value="Tryptophan biosynthesis protein TRP1"/>
    <property type="match status" value="1"/>
</dbReference>
<dbReference type="GO" id="GO:0004640">
    <property type="term" value="F:phosphoribosylanthranilate isomerase activity"/>
    <property type="evidence" value="ECO:0007669"/>
    <property type="project" value="UniProtKB-EC"/>
</dbReference>
<evidence type="ECO:0000256" key="5">
    <source>
        <dbReference type="ARBA" id="ARBA00022822"/>
    </source>
</evidence>
<protein>
    <recommendedName>
        <fullName evidence="3">phosphoribosylanthranilate isomerase</fullName>
        <ecNumber evidence="3">5.3.1.24</ecNumber>
    </recommendedName>
</protein>
<keyword evidence="6" id="KW-0057">Aromatic amino acid biosynthesis</keyword>
<dbReference type="Proteomes" id="UP001140949">
    <property type="component" value="Unassembled WGS sequence"/>
</dbReference>
<keyword evidence="10" id="KW-1185">Reference proteome</keyword>
<evidence type="ECO:0000256" key="2">
    <source>
        <dbReference type="ARBA" id="ARBA00007571"/>
    </source>
</evidence>
<dbReference type="EC" id="5.3.1.24" evidence="3"/>